<sequence>MYCASNQKHSKVPQLQGKKDQLKDVYRAHDAESGLDSLERLNKEYPEYSPALKSWYDNWNELSHFFEYPQEIRKIIYTTNAIESINSQFRKVSRFKEVFPTDDSLQKVLYLASKNMLKKWTQKIRGWEKILRMLVVIYLEKMDKYLI</sequence>
<dbReference type="InterPro" id="IPR001207">
    <property type="entry name" value="Transposase_mutator"/>
</dbReference>
<dbReference type="GO" id="GO:0004803">
    <property type="term" value="F:transposase activity"/>
    <property type="evidence" value="ECO:0007669"/>
    <property type="project" value="UniProtKB-UniRule"/>
</dbReference>
<dbReference type="EMBL" id="BSDY01000001">
    <property type="protein sequence ID" value="GLI54510.1"/>
    <property type="molecule type" value="Genomic_DNA"/>
</dbReference>
<dbReference type="GO" id="GO:0003677">
    <property type="term" value="F:DNA binding"/>
    <property type="evidence" value="ECO:0007669"/>
    <property type="project" value="UniProtKB-UniRule"/>
</dbReference>
<dbReference type="AlphaFoldDB" id="A0A9W6GIC8"/>
<dbReference type="Pfam" id="PF00872">
    <property type="entry name" value="Transposase_mut"/>
    <property type="match status" value="1"/>
</dbReference>
<dbReference type="PANTHER" id="PTHR33217">
    <property type="entry name" value="TRANSPOSASE FOR INSERTION SEQUENCE ELEMENT IS1081"/>
    <property type="match status" value="1"/>
</dbReference>
<evidence type="ECO:0000256" key="3">
    <source>
        <dbReference type="ARBA" id="ARBA00022578"/>
    </source>
</evidence>
<keyword evidence="4 6" id="KW-0238">DNA-binding</keyword>
<keyword evidence="3 6" id="KW-0815">Transposition</keyword>
<dbReference type="PANTHER" id="PTHR33217:SF8">
    <property type="entry name" value="MUTATOR FAMILY TRANSPOSASE"/>
    <property type="match status" value="1"/>
</dbReference>
<keyword evidence="5 6" id="KW-0233">DNA recombination</keyword>
<evidence type="ECO:0000313" key="8">
    <source>
        <dbReference type="Proteomes" id="UP001144471"/>
    </source>
</evidence>
<comment type="similarity">
    <text evidence="2 6">Belongs to the transposase mutator family.</text>
</comment>
<organism evidence="7 8">
    <name type="scientific">Propionigenium maris DSM 9537</name>
    <dbReference type="NCBI Taxonomy" id="1123000"/>
    <lineage>
        <taxon>Bacteria</taxon>
        <taxon>Fusobacteriati</taxon>
        <taxon>Fusobacteriota</taxon>
        <taxon>Fusobacteriia</taxon>
        <taxon>Fusobacteriales</taxon>
        <taxon>Fusobacteriaceae</taxon>
        <taxon>Propionigenium</taxon>
    </lineage>
</organism>
<comment type="caution">
    <text evidence="7">The sequence shown here is derived from an EMBL/GenBank/DDBJ whole genome shotgun (WGS) entry which is preliminary data.</text>
</comment>
<comment type="function">
    <text evidence="1 6">Required for the transposition of the insertion element.</text>
</comment>
<reference evidence="7" key="1">
    <citation type="submission" date="2022-12" db="EMBL/GenBank/DDBJ databases">
        <title>Reference genome sequencing for broad-spectrum identification of bacterial and archaeal isolates by mass spectrometry.</title>
        <authorList>
            <person name="Sekiguchi Y."/>
            <person name="Tourlousse D.M."/>
        </authorList>
    </citation>
    <scope>NUCLEOTIDE SEQUENCE</scope>
    <source>
        <strain evidence="7">10succ1</strain>
    </source>
</reference>
<protein>
    <recommendedName>
        <fullName evidence="6">Mutator family transposase</fullName>
    </recommendedName>
</protein>
<evidence type="ECO:0000256" key="4">
    <source>
        <dbReference type="ARBA" id="ARBA00023125"/>
    </source>
</evidence>
<accession>A0A9W6GIC8</accession>
<evidence type="ECO:0000313" key="7">
    <source>
        <dbReference type="EMBL" id="GLI54510.1"/>
    </source>
</evidence>
<gene>
    <name evidence="7" type="ORF">PM10SUCC1_00250</name>
</gene>
<dbReference type="GO" id="GO:0006313">
    <property type="term" value="P:DNA transposition"/>
    <property type="evidence" value="ECO:0007669"/>
    <property type="project" value="UniProtKB-UniRule"/>
</dbReference>
<proteinExistence type="inferred from homology"/>
<evidence type="ECO:0000256" key="2">
    <source>
        <dbReference type="ARBA" id="ARBA00010961"/>
    </source>
</evidence>
<evidence type="ECO:0000256" key="1">
    <source>
        <dbReference type="ARBA" id="ARBA00002190"/>
    </source>
</evidence>
<dbReference type="Proteomes" id="UP001144471">
    <property type="component" value="Unassembled WGS sequence"/>
</dbReference>
<keyword evidence="6" id="KW-0814">Transposable element</keyword>
<evidence type="ECO:0000256" key="6">
    <source>
        <dbReference type="RuleBase" id="RU365089"/>
    </source>
</evidence>
<keyword evidence="8" id="KW-1185">Reference proteome</keyword>
<name>A0A9W6GIC8_9FUSO</name>
<evidence type="ECO:0000256" key="5">
    <source>
        <dbReference type="ARBA" id="ARBA00023172"/>
    </source>
</evidence>